<name>A0AB37ZX69_9LACT</name>
<dbReference type="AlphaFoldDB" id="A0AB37ZX69"/>
<accession>A0AB37ZX69</accession>
<comment type="caution">
    <text evidence="1">The sequence shown here is derived from an EMBL/GenBank/DDBJ whole genome shotgun (WGS) entry which is preliminary data.</text>
</comment>
<evidence type="ECO:0000313" key="1">
    <source>
        <dbReference type="EMBL" id="SDZ92873.1"/>
    </source>
</evidence>
<sequence length="41" mass="4679">MTTIREQVTLLDLMIHQGDLLSYSFISMLKPDLNSTVNLLL</sequence>
<gene>
    <name evidence="1" type="ORF">SAMN04488525_101646</name>
</gene>
<keyword evidence="2" id="KW-1185">Reference proteome</keyword>
<dbReference type="Proteomes" id="UP000199042">
    <property type="component" value="Unassembled WGS sequence"/>
</dbReference>
<reference evidence="1 2" key="1">
    <citation type="submission" date="2016-10" db="EMBL/GenBank/DDBJ databases">
        <authorList>
            <person name="Varghese N."/>
            <person name="Submissions S."/>
        </authorList>
    </citation>
    <scope>NUCLEOTIDE SEQUENCE [LARGE SCALE GENOMIC DNA]</scope>
    <source>
        <strain evidence="1 2">DSM 14526</strain>
    </source>
</reference>
<protein>
    <submittedName>
        <fullName evidence="1">Uncharacterized protein</fullName>
    </submittedName>
</protein>
<organism evidence="1 2">
    <name type="scientific">Trichococcus collinsii</name>
    <dbReference type="NCBI Taxonomy" id="157076"/>
    <lineage>
        <taxon>Bacteria</taxon>
        <taxon>Bacillati</taxon>
        <taxon>Bacillota</taxon>
        <taxon>Bacilli</taxon>
        <taxon>Lactobacillales</taxon>
        <taxon>Carnobacteriaceae</taxon>
        <taxon>Trichococcus</taxon>
    </lineage>
</organism>
<dbReference type="EMBL" id="FNQH01000001">
    <property type="protein sequence ID" value="SDZ92873.1"/>
    <property type="molecule type" value="Genomic_DNA"/>
</dbReference>
<proteinExistence type="predicted"/>
<evidence type="ECO:0000313" key="2">
    <source>
        <dbReference type="Proteomes" id="UP000199042"/>
    </source>
</evidence>